<evidence type="ECO:0000256" key="1">
    <source>
        <dbReference type="SAM" id="MobiDB-lite"/>
    </source>
</evidence>
<organism evidence="3 4">
    <name type="scientific">Steinernema carpocapsae</name>
    <name type="common">Entomopathogenic nematode</name>
    <dbReference type="NCBI Taxonomy" id="34508"/>
    <lineage>
        <taxon>Eukaryota</taxon>
        <taxon>Metazoa</taxon>
        <taxon>Ecdysozoa</taxon>
        <taxon>Nematoda</taxon>
        <taxon>Chromadorea</taxon>
        <taxon>Rhabditida</taxon>
        <taxon>Tylenchina</taxon>
        <taxon>Panagrolaimomorpha</taxon>
        <taxon>Strongyloidoidea</taxon>
        <taxon>Steinernematidae</taxon>
        <taxon>Steinernema</taxon>
    </lineage>
</organism>
<dbReference type="GO" id="GO:0033993">
    <property type="term" value="P:response to lipid"/>
    <property type="evidence" value="ECO:0007669"/>
    <property type="project" value="TreeGrafter"/>
</dbReference>
<dbReference type="Gene3D" id="3.40.449.10">
    <property type="entry name" value="Phosphoenolpyruvate Carboxykinase, domain 1"/>
    <property type="match status" value="1"/>
</dbReference>
<dbReference type="EMBL" id="AZBU02000003">
    <property type="protein sequence ID" value="TKR86496.1"/>
    <property type="molecule type" value="Genomic_DNA"/>
</dbReference>
<name>A0A4U5NT78_STECR</name>
<protein>
    <recommendedName>
        <fullName evidence="2">Phosphoenolpyruvate carboxykinase GTP-utilising N-terminal domain-containing protein</fullName>
    </recommendedName>
</protein>
<reference evidence="3 4" key="1">
    <citation type="journal article" date="2015" name="Genome Biol.">
        <title>Comparative genomics of Steinernema reveals deeply conserved gene regulatory networks.</title>
        <authorList>
            <person name="Dillman A.R."/>
            <person name="Macchietto M."/>
            <person name="Porter C.F."/>
            <person name="Rogers A."/>
            <person name="Williams B."/>
            <person name="Antoshechkin I."/>
            <person name="Lee M.M."/>
            <person name="Goodwin Z."/>
            <person name="Lu X."/>
            <person name="Lewis E.E."/>
            <person name="Goodrich-Blair H."/>
            <person name="Stock S.P."/>
            <person name="Adams B.J."/>
            <person name="Sternberg P.W."/>
            <person name="Mortazavi A."/>
        </authorList>
    </citation>
    <scope>NUCLEOTIDE SEQUENCE [LARGE SCALE GENOMIC DNA]</scope>
    <source>
        <strain evidence="3 4">ALL</strain>
    </source>
</reference>
<evidence type="ECO:0000313" key="3">
    <source>
        <dbReference type="EMBL" id="TKR86496.1"/>
    </source>
</evidence>
<dbReference type="SUPFAM" id="SSF68923">
    <property type="entry name" value="PEP carboxykinase N-terminal domain"/>
    <property type="match status" value="1"/>
</dbReference>
<dbReference type="GO" id="GO:0042594">
    <property type="term" value="P:response to starvation"/>
    <property type="evidence" value="ECO:0007669"/>
    <property type="project" value="TreeGrafter"/>
</dbReference>
<evidence type="ECO:0000313" key="4">
    <source>
        <dbReference type="Proteomes" id="UP000298663"/>
    </source>
</evidence>
<dbReference type="OrthoDB" id="5841594at2759"/>
<dbReference type="GO" id="GO:0019543">
    <property type="term" value="P:propionate catabolic process"/>
    <property type="evidence" value="ECO:0007669"/>
    <property type="project" value="TreeGrafter"/>
</dbReference>
<gene>
    <name evidence="3" type="ORF">L596_011080</name>
</gene>
<dbReference type="InterPro" id="IPR008209">
    <property type="entry name" value="PEP_carboxykinase_GTP"/>
</dbReference>
<dbReference type="STRING" id="34508.A0A4U5NT78"/>
<dbReference type="Proteomes" id="UP000298663">
    <property type="component" value="Unassembled WGS sequence"/>
</dbReference>
<dbReference type="PANTHER" id="PTHR11561">
    <property type="entry name" value="PHOSPHOENOLPYRUVATE CARBOXYKINASE"/>
    <property type="match status" value="1"/>
</dbReference>
<feature type="domain" description="Phosphoenolpyruvate carboxykinase GTP-utilising N-terminal" evidence="2">
    <location>
        <begin position="145"/>
        <end position="283"/>
    </location>
</feature>
<dbReference type="GO" id="GO:0030145">
    <property type="term" value="F:manganese ion binding"/>
    <property type="evidence" value="ECO:0007669"/>
    <property type="project" value="TreeGrafter"/>
</dbReference>
<dbReference type="GO" id="GO:0004613">
    <property type="term" value="F:phosphoenolpyruvate carboxykinase (GTP) activity"/>
    <property type="evidence" value="ECO:0007669"/>
    <property type="project" value="TreeGrafter"/>
</dbReference>
<reference evidence="3 4" key="2">
    <citation type="journal article" date="2019" name="G3 (Bethesda)">
        <title>Hybrid Assembly of the Genome of the Entomopathogenic Nematode Steinernema carpocapsae Identifies the X-Chromosome.</title>
        <authorList>
            <person name="Serra L."/>
            <person name="Macchietto M."/>
            <person name="Macias-Munoz A."/>
            <person name="McGill C.J."/>
            <person name="Rodriguez I.M."/>
            <person name="Rodriguez B."/>
            <person name="Murad R."/>
            <person name="Mortazavi A."/>
        </authorList>
    </citation>
    <scope>NUCLEOTIDE SEQUENCE [LARGE SCALE GENOMIC DNA]</scope>
    <source>
        <strain evidence="3 4">ALL</strain>
    </source>
</reference>
<dbReference type="GO" id="GO:0006094">
    <property type="term" value="P:gluconeogenesis"/>
    <property type="evidence" value="ECO:0007669"/>
    <property type="project" value="InterPro"/>
</dbReference>
<dbReference type="GO" id="GO:0046327">
    <property type="term" value="P:glycerol biosynthetic process from pyruvate"/>
    <property type="evidence" value="ECO:0007669"/>
    <property type="project" value="TreeGrafter"/>
</dbReference>
<proteinExistence type="predicted"/>
<dbReference type="PANTHER" id="PTHR11561:SF16">
    <property type="entry name" value="PHOSPHOENOLPYRUVATE CARBOXYKINASE (GTP)"/>
    <property type="match status" value="1"/>
</dbReference>
<dbReference type="GO" id="GO:0005525">
    <property type="term" value="F:GTP binding"/>
    <property type="evidence" value="ECO:0007669"/>
    <property type="project" value="InterPro"/>
</dbReference>
<dbReference type="AlphaFoldDB" id="A0A4U5NT78"/>
<keyword evidence="4" id="KW-1185">Reference proteome</keyword>
<dbReference type="Pfam" id="PF17297">
    <property type="entry name" value="PEPCK_N"/>
    <property type="match status" value="1"/>
</dbReference>
<comment type="caution">
    <text evidence="3">The sequence shown here is derived from an EMBL/GenBank/DDBJ whole genome shotgun (WGS) entry which is preliminary data.</text>
</comment>
<dbReference type="GO" id="GO:0071333">
    <property type="term" value="P:cellular response to glucose stimulus"/>
    <property type="evidence" value="ECO:0007669"/>
    <property type="project" value="TreeGrafter"/>
</dbReference>
<dbReference type="InterPro" id="IPR008210">
    <property type="entry name" value="PEP_carboxykinase_N"/>
</dbReference>
<feature type="region of interest" description="Disordered" evidence="1">
    <location>
        <begin position="204"/>
        <end position="227"/>
    </location>
</feature>
<dbReference type="GO" id="GO:0006107">
    <property type="term" value="P:oxaloacetate metabolic process"/>
    <property type="evidence" value="ECO:0007669"/>
    <property type="project" value="TreeGrafter"/>
</dbReference>
<accession>A0A4U5NT78</accession>
<dbReference type="GO" id="GO:0005829">
    <property type="term" value="C:cytosol"/>
    <property type="evidence" value="ECO:0007669"/>
    <property type="project" value="TreeGrafter"/>
</dbReference>
<sequence>MRDNPIATKVVIKRFHSLTSRDLAVASDRRMLPLSQISVANNASTTSIRNNSQRAHNIDSSENLKRSQFDALKKGPLSKGLKVLNTERLNVERDSTRTERISEQQCLRCLKFEDFYIRLDFFIKGYGAIPVIKGDPKALPPKAQKFVAEKAALLRPRAIYICDGSFLERSELTTKIMCRNEEEWMAKLSDVFITETDAPEGVLSTEQQSSMRRQTGSPDIHPGTTSRMSSSQLCVELNKRFPAAMRGRVMYVVPFSIGIIGGKDSLNSVQLTDSIRTVVNLHTSTHIISSIGAPRPCITNTSFGEDPNRVLAAKDRSSGEIWLFSATFPSEAVFDCFFRQEVLRANVQEERKGPTAEDKTL</sequence>
<evidence type="ECO:0000259" key="2">
    <source>
        <dbReference type="Pfam" id="PF17297"/>
    </source>
</evidence>
<dbReference type="InterPro" id="IPR035078">
    <property type="entry name" value="PEP_carboxykinase_GTP_N"/>
</dbReference>